<evidence type="ECO:0000313" key="1">
    <source>
        <dbReference type="EMBL" id="KAG5178590.1"/>
    </source>
</evidence>
<gene>
    <name evidence="1" type="ORF">JKP88DRAFT_158425</name>
</gene>
<feature type="non-terminal residue" evidence="1">
    <location>
        <position position="133"/>
    </location>
</feature>
<proteinExistence type="predicted"/>
<protein>
    <submittedName>
        <fullName evidence="1">Uncharacterized protein</fullName>
    </submittedName>
</protein>
<dbReference type="AlphaFoldDB" id="A0A835YNN1"/>
<keyword evidence="2" id="KW-1185">Reference proteome</keyword>
<dbReference type="EMBL" id="JAFCMP010000514">
    <property type="protein sequence ID" value="KAG5178590.1"/>
    <property type="molecule type" value="Genomic_DNA"/>
</dbReference>
<dbReference type="Proteomes" id="UP000664859">
    <property type="component" value="Unassembled WGS sequence"/>
</dbReference>
<accession>A0A835YNN1</accession>
<name>A0A835YNN1_9STRA</name>
<reference evidence="1" key="1">
    <citation type="submission" date="2021-02" db="EMBL/GenBank/DDBJ databases">
        <title>First Annotated Genome of the Yellow-green Alga Tribonema minus.</title>
        <authorList>
            <person name="Mahan K.M."/>
        </authorList>
    </citation>
    <scope>NUCLEOTIDE SEQUENCE</scope>
    <source>
        <strain evidence="1">UTEX B ZZ1240</strain>
    </source>
</reference>
<comment type="caution">
    <text evidence="1">The sequence shown here is derived from an EMBL/GenBank/DDBJ whole genome shotgun (WGS) entry which is preliminary data.</text>
</comment>
<dbReference type="OrthoDB" id="10543878at2759"/>
<evidence type="ECO:0000313" key="2">
    <source>
        <dbReference type="Proteomes" id="UP000664859"/>
    </source>
</evidence>
<sequence>MDLTNITATIRVDAATNKGSVIDVIRLVHPDIESKHASTYFTRLTTEIPEIATQCGLLRINGKGKPSPVADAKTLVEIVFSLPGKAAREFRRTSAKTVCRVLGGDLSIVQEIEQRHHTLQQTEGGRAAQAFTL</sequence>
<organism evidence="1 2">
    <name type="scientific">Tribonema minus</name>
    <dbReference type="NCBI Taxonomy" id="303371"/>
    <lineage>
        <taxon>Eukaryota</taxon>
        <taxon>Sar</taxon>
        <taxon>Stramenopiles</taxon>
        <taxon>Ochrophyta</taxon>
        <taxon>PX clade</taxon>
        <taxon>Xanthophyceae</taxon>
        <taxon>Tribonematales</taxon>
        <taxon>Tribonemataceae</taxon>
        <taxon>Tribonema</taxon>
    </lineage>
</organism>